<evidence type="ECO:0000256" key="4">
    <source>
        <dbReference type="ARBA" id="ARBA00022827"/>
    </source>
</evidence>
<dbReference type="OrthoDB" id="38045at2759"/>
<dbReference type="EMBL" id="ASPP01011656">
    <property type="protein sequence ID" value="ETO21406.1"/>
    <property type="molecule type" value="Genomic_DNA"/>
</dbReference>
<dbReference type="Gene3D" id="3.50.50.60">
    <property type="entry name" value="FAD/NAD(P)-binding domain"/>
    <property type="match status" value="1"/>
</dbReference>
<keyword evidence="8" id="KW-1185">Reference proteome</keyword>
<dbReference type="OMA" id="THTSLVW"/>
<keyword evidence="4" id="KW-0274">FAD</keyword>
<evidence type="ECO:0000313" key="7">
    <source>
        <dbReference type="EMBL" id="ETO21406.1"/>
    </source>
</evidence>
<keyword evidence="2" id="KW-0285">Flavoprotein</keyword>
<comment type="caution">
    <text evidence="7">The sequence shown here is derived from an EMBL/GenBank/DDBJ whole genome shotgun (WGS) entry which is preliminary data.</text>
</comment>
<dbReference type="SUPFAM" id="SSF51905">
    <property type="entry name" value="FAD/NAD(P)-binding domain"/>
    <property type="match status" value="1"/>
</dbReference>
<protein>
    <recommendedName>
        <fullName evidence="9">Amine oxidase domain-containing protein</fullName>
    </recommendedName>
</protein>
<evidence type="ECO:0000256" key="6">
    <source>
        <dbReference type="ARBA" id="ARBA00023027"/>
    </source>
</evidence>
<sequence length="519" mass="58605">MKQYNFDVGIHYIGNVDKYGEHYLDALTINEKDKVKWVQQGNSEDGYTYDRYVIGQGEDTKVFYARANKRISDVKDAFSDLKDREAVDKYLELAKRANITLGISFGGRWMNAWIGWLLFKIGKWMFSDVWAKSVDQVFSKVFAHNRLLQMNLSAIIGDVGGIRRNVAFSMMTGVNQHYDGGGFYPKGGPNNITCALIPTIEKSGGCCFAGTPVKEVIFDDGRAIGVVIEVNEKEYEIRCREGVISAAGVRNTYTKFAPLEKIAPLVPRWYVDGIHKVLDRCPPSVQHFQIFIGMGKPQSELKLPSYNTWFLGFDSKTDQQRYDYDAMLEQFHQNPTQGPLFAFVGFPSAKDPDFATKHPGKSSCVIVTEIPYDYFKKYEYLACGSRGEEYDSLKKKIGMRLVEELIYKNWPQVRDSVEKIKFGTPLTSKHYLGSPNGESYGLHVNVDRFYDFDIAKCLVPKTPIKGFYLCGQDIFTPGWVGGLKGGVVAAESVLGYHSLPVMVSGRNLIKDLRKMDGKN</sequence>
<evidence type="ECO:0000256" key="1">
    <source>
        <dbReference type="ARBA" id="ARBA00005855"/>
    </source>
</evidence>
<proteinExistence type="inferred from homology"/>
<dbReference type="PANTHER" id="PTHR46091">
    <property type="entry name" value="BLR7054 PROTEIN"/>
    <property type="match status" value="1"/>
</dbReference>
<accession>X6N5Z1</accession>
<reference evidence="7 8" key="1">
    <citation type="journal article" date="2013" name="Curr. Biol.">
        <title>The Genome of the Foraminiferan Reticulomyxa filosa.</title>
        <authorList>
            <person name="Glockner G."/>
            <person name="Hulsmann N."/>
            <person name="Schleicher M."/>
            <person name="Noegel A.A."/>
            <person name="Eichinger L."/>
            <person name="Gallinger C."/>
            <person name="Pawlowski J."/>
            <person name="Sierra R."/>
            <person name="Euteneuer U."/>
            <person name="Pillet L."/>
            <person name="Moustafa A."/>
            <person name="Platzer M."/>
            <person name="Groth M."/>
            <person name="Szafranski K."/>
            <person name="Schliwa M."/>
        </authorList>
    </citation>
    <scope>NUCLEOTIDE SEQUENCE [LARGE SCALE GENOMIC DNA]</scope>
</reference>
<keyword evidence="6" id="KW-0520">NAD</keyword>
<evidence type="ECO:0000256" key="2">
    <source>
        <dbReference type="ARBA" id="ARBA00022630"/>
    </source>
</evidence>
<gene>
    <name evidence="7" type="ORF">RFI_15799</name>
</gene>
<evidence type="ECO:0008006" key="9">
    <source>
        <dbReference type="Google" id="ProtNLM"/>
    </source>
</evidence>
<keyword evidence="3" id="KW-0732">Signal</keyword>
<evidence type="ECO:0000256" key="3">
    <source>
        <dbReference type="ARBA" id="ARBA00022729"/>
    </source>
</evidence>
<organism evidence="7 8">
    <name type="scientific">Reticulomyxa filosa</name>
    <dbReference type="NCBI Taxonomy" id="46433"/>
    <lineage>
        <taxon>Eukaryota</taxon>
        <taxon>Sar</taxon>
        <taxon>Rhizaria</taxon>
        <taxon>Retaria</taxon>
        <taxon>Foraminifera</taxon>
        <taxon>Monothalamids</taxon>
        <taxon>Reticulomyxidae</taxon>
        <taxon>Reticulomyxa</taxon>
    </lineage>
</organism>
<evidence type="ECO:0000256" key="5">
    <source>
        <dbReference type="ARBA" id="ARBA00022857"/>
    </source>
</evidence>
<evidence type="ECO:0000313" key="8">
    <source>
        <dbReference type="Proteomes" id="UP000023152"/>
    </source>
</evidence>
<dbReference type="InterPro" id="IPR036188">
    <property type="entry name" value="FAD/NAD-bd_sf"/>
</dbReference>
<dbReference type="PANTHER" id="PTHR46091:SF3">
    <property type="entry name" value="AMINE OXIDASE DOMAIN-CONTAINING PROTEIN"/>
    <property type="match status" value="1"/>
</dbReference>
<keyword evidence="5" id="KW-0521">NADP</keyword>
<comment type="similarity">
    <text evidence="1">Belongs to the carotenoid/retinoid oxidoreductase family. CrtISO subfamily.</text>
</comment>
<name>X6N5Z1_RETFI</name>
<dbReference type="InterPro" id="IPR052206">
    <property type="entry name" value="Retinol_saturase"/>
</dbReference>
<dbReference type="AlphaFoldDB" id="X6N5Z1"/>
<dbReference type="Proteomes" id="UP000023152">
    <property type="component" value="Unassembled WGS sequence"/>
</dbReference>